<dbReference type="KEGG" id="pgin:FRZ67_11700"/>
<dbReference type="RefSeq" id="WP_147189739.1">
    <property type="nucleotide sequence ID" value="NZ_CP042435.1"/>
</dbReference>
<evidence type="ECO:0000313" key="1">
    <source>
        <dbReference type="EMBL" id="QEC67932.1"/>
    </source>
</evidence>
<accession>A0A5B8V9C9</accession>
<dbReference type="AlphaFoldDB" id="A0A5B8V9C9"/>
<dbReference type="Proteomes" id="UP000321533">
    <property type="component" value="Chromosome"/>
</dbReference>
<sequence>MTFPKSQMLYDDGKYYKWTAKADHDNPYYKGGKDHAELNRTEGYEVQYFVEHSVDKIKWNGTPSIANCKKIEKMIRYDVPSNLKKRELIYDWIVSNYNKISA</sequence>
<proteinExistence type="predicted"/>
<gene>
    <name evidence="1" type="ORF">FRZ67_11700</name>
</gene>
<name>A0A5B8V9C9_9BACT</name>
<dbReference type="OrthoDB" id="796745at2"/>
<reference evidence="1 2" key="1">
    <citation type="journal article" date="2016" name="Int. J. Syst. Evol. Microbiol.">
        <title>Panacibacter ginsenosidivorans gen. nov., sp. nov., with ginsenoside converting activity isolated from soil of a ginseng field.</title>
        <authorList>
            <person name="Siddiqi M.Z."/>
            <person name="Muhammad Shafi S."/>
            <person name="Choi K.D."/>
            <person name="Im W.T."/>
        </authorList>
    </citation>
    <scope>NUCLEOTIDE SEQUENCE [LARGE SCALE GENOMIC DNA]</scope>
    <source>
        <strain evidence="1 2">Gsoil1550</strain>
    </source>
</reference>
<keyword evidence="2" id="KW-1185">Reference proteome</keyword>
<protein>
    <submittedName>
        <fullName evidence="1">Uncharacterized protein</fullName>
    </submittedName>
</protein>
<organism evidence="1 2">
    <name type="scientific">Panacibacter ginsenosidivorans</name>
    <dbReference type="NCBI Taxonomy" id="1813871"/>
    <lineage>
        <taxon>Bacteria</taxon>
        <taxon>Pseudomonadati</taxon>
        <taxon>Bacteroidota</taxon>
        <taxon>Chitinophagia</taxon>
        <taxon>Chitinophagales</taxon>
        <taxon>Chitinophagaceae</taxon>
        <taxon>Panacibacter</taxon>
    </lineage>
</organism>
<evidence type="ECO:0000313" key="2">
    <source>
        <dbReference type="Proteomes" id="UP000321533"/>
    </source>
</evidence>
<dbReference type="EMBL" id="CP042435">
    <property type="protein sequence ID" value="QEC67932.1"/>
    <property type="molecule type" value="Genomic_DNA"/>
</dbReference>